<dbReference type="InterPro" id="IPR007278">
    <property type="entry name" value="DUF397"/>
</dbReference>
<comment type="caution">
    <text evidence="2">The sequence shown here is derived from an EMBL/GenBank/DDBJ whole genome shotgun (WGS) entry which is preliminary data.</text>
</comment>
<protein>
    <submittedName>
        <fullName evidence="2">DUF397 domain-containing protein</fullName>
    </submittedName>
</protein>
<dbReference type="EMBL" id="JAVRFD010000025">
    <property type="protein sequence ID" value="MDT0548288.1"/>
    <property type="molecule type" value="Genomic_DNA"/>
</dbReference>
<sequence>MSERIWRKSSFSTGPQGECVEIAAGPDGLVHFRESDDPRVTAATTREIWATFLAAAKAGDFDGVTS</sequence>
<evidence type="ECO:0000259" key="1">
    <source>
        <dbReference type="Pfam" id="PF04149"/>
    </source>
</evidence>
<accession>A0ABU2XQT6</accession>
<gene>
    <name evidence="2" type="ORF">RND15_37200</name>
</gene>
<dbReference type="Pfam" id="PF04149">
    <property type="entry name" value="DUF397"/>
    <property type="match status" value="1"/>
</dbReference>
<dbReference type="RefSeq" id="WP_311728859.1">
    <property type="nucleotide sequence ID" value="NZ_JAVRFD010000025.1"/>
</dbReference>
<dbReference type="Proteomes" id="UP001180754">
    <property type="component" value="Unassembled WGS sequence"/>
</dbReference>
<proteinExistence type="predicted"/>
<evidence type="ECO:0000313" key="2">
    <source>
        <dbReference type="EMBL" id="MDT0548288.1"/>
    </source>
</evidence>
<reference evidence="2" key="1">
    <citation type="submission" date="2024-05" db="EMBL/GenBank/DDBJ databases">
        <title>30 novel species of actinomycetes from the DSMZ collection.</title>
        <authorList>
            <person name="Nouioui I."/>
        </authorList>
    </citation>
    <scope>NUCLEOTIDE SEQUENCE</scope>
    <source>
        <strain evidence="2">DSM 41529</strain>
    </source>
</reference>
<organism evidence="2 3">
    <name type="scientific">Streptomyces lonegramiae</name>
    <dbReference type="NCBI Taxonomy" id="3075524"/>
    <lineage>
        <taxon>Bacteria</taxon>
        <taxon>Bacillati</taxon>
        <taxon>Actinomycetota</taxon>
        <taxon>Actinomycetes</taxon>
        <taxon>Kitasatosporales</taxon>
        <taxon>Streptomycetaceae</taxon>
        <taxon>Streptomyces</taxon>
    </lineage>
</organism>
<feature type="domain" description="DUF397" evidence="1">
    <location>
        <begin position="6"/>
        <end position="57"/>
    </location>
</feature>
<keyword evidence="3" id="KW-1185">Reference proteome</keyword>
<evidence type="ECO:0000313" key="3">
    <source>
        <dbReference type="Proteomes" id="UP001180754"/>
    </source>
</evidence>
<name>A0ABU2XQT6_9ACTN</name>